<proteinExistence type="predicted"/>
<dbReference type="GO" id="GO:0032259">
    <property type="term" value="P:methylation"/>
    <property type="evidence" value="ECO:0007669"/>
    <property type="project" value="UniProtKB-KW"/>
</dbReference>
<keyword evidence="1 5" id="KW-0489">Methyltransferase</keyword>
<dbReference type="Pfam" id="PF08241">
    <property type="entry name" value="Methyltransf_11"/>
    <property type="match status" value="1"/>
</dbReference>
<dbReference type="EMBL" id="FMHG01000001">
    <property type="protein sequence ID" value="SCJ36531.1"/>
    <property type="molecule type" value="Genomic_DNA"/>
</dbReference>
<evidence type="ECO:0000256" key="1">
    <source>
        <dbReference type="ARBA" id="ARBA00022603"/>
    </source>
</evidence>
<accession>A0A1C6FU58</accession>
<dbReference type="EC" id="2.1.1.-" evidence="5"/>
<evidence type="ECO:0000313" key="5">
    <source>
        <dbReference type="EMBL" id="SCJ36531.1"/>
    </source>
</evidence>
<keyword evidence="3" id="KW-0949">S-adenosyl-L-methionine</keyword>
<evidence type="ECO:0000259" key="4">
    <source>
        <dbReference type="Pfam" id="PF08241"/>
    </source>
</evidence>
<dbReference type="PANTHER" id="PTHR43464:SF19">
    <property type="entry name" value="UBIQUINONE BIOSYNTHESIS O-METHYLTRANSFERASE, MITOCHONDRIAL"/>
    <property type="match status" value="1"/>
</dbReference>
<dbReference type="CDD" id="cd02440">
    <property type="entry name" value="AdoMet_MTases"/>
    <property type="match status" value="1"/>
</dbReference>
<dbReference type="SUPFAM" id="SSF53335">
    <property type="entry name" value="S-adenosyl-L-methionine-dependent methyltransferases"/>
    <property type="match status" value="1"/>
</dbReference>
<dbReference type="PANTHER" id="PTHR43464">
    <property type="entry name" value="METHYLTRANSFERASE"/>
    <property type="match status" value="1"/>
</dbReference>
<protein>
    <submittedName>
        <fullName evidence="5">Phthiotriol/phenolphthiotriol dimycocerosates methyltransferase</fullName>
        <ecNumber evidence="5">2.1.1.-</ecNumber>
    </submittedName>
</protein>
<reference evidence="5" key="1">
    <citation type="submission" date="2015-09" db="EMBL/GenBank/DDBJ databases">
        <authorList>
            <consortium name="Pathogen Informatics"/>
        </authorList>
    </citation>
    <scope>NUCLEOTIDE SEQUENCE</scope>
    <source>
        <strain evidence="5">2789STDY5834896</strain>
    </source>
</reference>
<dbReference type="GO" id="GO:0008757">
    <property type="term" value="F:S-adenosylmethionine-dependent methyltransferase activity"/>
    <property type="evidence" value="ECO:0007669"/>
    <property type="project" value="InterPro"/>
</dbReference>
<dbReference type="InterPro" id="IPR013216">
    <property type="entry name" value="Methyltransf_11"/>
</dbReference>
<dbReference type="Gene3D" id="3.40.50.150">
    <property type="entry name" value="Vaccinia Virus protein VP39"/>
    <property type="match status" value="1"/>
</dbReference>
<organism evidence="5">
    <name type="scientific">uncultured Anaerotruncus sp</name>
    <dbReference type="NCBI Taxonomy" id="905011"/>
    <lineage>
        <taxon>Bacteria</taxon>
        <taxon>Bacillati</taxon>
        <taxon>Bacillota</taxon>
        <taxon>Clostridia</taxon>
        <taxon>Eubacteriales</taxon>
        <taxon>Oscillospiraceae</taxon>
        <taxon>Anaerotruncus</taxon>
        <taxon>environmental samples</taxon>
    </lineage>
</organism>
<evidence type="ECO:0000256" key="2">
    <source>
        <dbReference type="ARBA" id="ARBA00022679"/>
    </source>
</evidence>
<keyword evidence="2 5" id="KW-0808">Transferase</keyword>
<sequence>MCKNNPYDDPLFFEAYSQMGRSTQGLAGAGEWYALRELLPDLAGKRVLDLGCGYGWHCQYAAQGGASYVLGLDISEKMLQVAREKNRFDQVEYRCQSIDEIDFAADSFDVVLSSLALHYLPDFQDICRRVAGCLTVGGQFILSVEHPVFTAYGSQDWYRDEQGNILHWPVDGYYIEGERQAIFLGQPVQKYHHTATSFVQGLLQNGFVLTDFVEPRPDPSMMDLPGMQDELRRPMMLLLAGRLERR</sequence>
<evidence type="ECO:0000256" key="3">
    <source>
        <dbReference type="ARBA" id="ARBA00022691"/>
    </source>
</evidence>
<name>A0A1C6FU58_9FIRM</name>
<feature type="domain" description="Methyltransferase type 11" evidence="4">
    <location>
        <begin position="48"/>
        <end position="142"/>
    </location>
</feature>
<dbReference type="InterPro" id="IPR029063">
    <property type="entry name" value="SAM-dependent_MTases_sf"/>
</dbReference>
<dbReference type="AlphaFoldDB" id="A0A1C6FU58"/>
<gene>
    <name evidence="5" type="ORF">SAMEA3545359_00112</name>
</gene>